<dbReference type="EMBL" id="JAATIQ010000341">
    <property type="protein sequence ID" value="KAF4360752.1"/>
    <property type="molecule type" value="Genomic_DNA"/>
</dbReference>
<comment type="caution">
    <text evidence="5">The sequence shown here is derived from an EMBL/GenBank/DDBJ whole genome shotgun (WGS) entry which is preliminary data.</text>
</comment>
<dbReference type="AlphaFoldDB" id="A0A7J6G448"/>
<reference evidence="6 7" key="1">
    <citation type="journal article" date="2020" name="bioRxiv">
        <title>Sequence and annotation of 42 cannabis genomes reveals extensive copy number variation in cannabinoid synthesis and pathogen resistance genes.</title>
        <authorList>
            <person name="Mckernan K.J."/>
            <person name="Helbert Y."/>
            <person name="Kane L.T."/>
            <person name="Ebling H."/>
            <person name="Zhang L."/>
            <person name="Liu B."/>
            <person name="Eaton Z."/>
            <person name="Mclaughlin S."/>
            <person name="Kingan S."/>
            <person name="Baybayan P."/>
            <person name="Concepcion G."/>
            <person name="Jordan M."/>
            <person name="Riva A."/>
            <person name="Barbazuk W."/>
            <person name="Harkins T."/>
        </authorList>
    </citation>
    <scope>NUCLEOTIDE SEQUENCE [LARGE SCALE GENOMIC DNA]</scope>
    <source>
        <strain evidence="6 7">cv. Jamaican Lion 4</strain>
        <strain evidence="4">Father</strain>
        <strain evidence="5">Mother</strain>
        <tissue evidence="5">Leaf</tissue>
    </source>
</reference>
<dbReference type="InterPro" id="IPR025520">
    <property type="entry name" value="DUF4408"/>
</dbReference>
<feature type="transmembrane region" description="Helical" evidence="2">
    <location>
        <begin position="64"/>
        <end position="82"/>
    </location>
</feature>
<dbReference type="PANTHER" id="PTHR33098:SF117">
    <property type="entry name" value="COTTON FIBER (DUF761)"/>
    <property type="match status" value="1"/>
</dbReference>
<dbReference type="Pfam" id="PF05553">
    <property type="entry name" value="DUF761"/>
    <property type="match status" value="1"/>
</dbReference>
<name>A0A7J6G448_CANSA</name>
<proteinExistence type="predicted"/>
<feature type="compositionally biased region" description="Basic and acidic residues" evidence="1">
    <location>
        <begin position="327"/>
        <end position="338"/>
    </location>
</feature>
<gene>
    <name evidence="5" type="ORF">F8388_011479</name>
    <name evidence="4" type="ORF">G4B88_007818</name>
</gene>
<keyword evidence="2" id="KW-1133">Transmembrane helix</keyword>
<evidence type="ECO:0000259" key="3">
    <source>
        <dbReference type="Pfam" id="PF14364"/>
    </source>
</evidence>
<keyword evidence="2" id="KW-0812">Transmembrane</keyword>
<feature type="region of interest" description="Disordered" evidence="1">
    <location>
        <begin position="176"/>
        <end position="338"/>
    </location>
</feature>
<dbReference type="OrthoDB" id="1933168at2759"/>
<accession>A0A803QCV7</accession>
<sequence>MAMYSSSSSSSNNWSLSLKVVLISIGVLSMAVALKLSIPVVANFFSSEIPSLWSFILSWLEPPYLYVVINCIILSIVASSKLQQKAEAPPPPSPLPGMMIVPPVTVETVKIIDGNNDVVTGRTDYAAYTGVVLTGYGYDPTEAAASAKVSAAQVTVEEPAAYEPPQQPTRAVLKEVSSTNSDRVVMNGGDEMVVPSTSWNGLQRKDSSQLCFSNENEKPPLSSRFGNRKSVKGSPEGGKSLRVSKPPKRQDTLENTWKTITEGRPIPLTRHLKKSDTWDSHARRSGQTTSEFSSPPPAPKMKKSETFSDRNSSMTQLSPASGGSGKLRKEPSLSQDDLNRRVEAFIKKFNEEMRLQRQESLNQYQEMISRGAH</sequence>
<dbReference type="EMBL" id="JAATIP010000078">
    <property type="protein sequence ID" value="KAF4377726.1"/>
    <property type="molecule type" value="Genomic_DNA"/>
</dbReference>
<keyword evidence="2" id="KW-0472">Membrane</keyword>
<evidence type="ECO:0000256" key="2">
    <source>
        <dbReference type="SAM" id="Phobius"/>
    </source>
</evidence>
<evidence type="ECO:0000313" key="5">
    <source>
        <dbReference type="EMBL" id="KAF4377726.1"/>
    </source>
</evidence>
<dbReference type="OMA" id="SDTWDTH"/>
<dbReference type="Proteomes" id="UP000583929">
    <property type="component" value="Unassembled WGS sequence"/>
</dbReference>
<keyword evidence="7" id="KW-1185">Reference proteome</keyword>
<evidence type="ECO:0000313" key="7">
    <source>
        <dbReference type="Proteomes" id="UP000583929"/>
    </source>
</evidence>
<protein>
    <recommendedName>
        <fullName evidence="3">DUF4408 domain-containing protein</fullName>
    </recommendedName>
</protein>
<evidence type="ECO:0000313" key="4">
    <source>
        <dbReference type="EMBL" id="KAF4360752.1"/>
    </source>
</evidence>
<feature type="compositionally biased region" description="Polar residues" evidence="1">
    <location>
        <begin position="309"/>
        <end position="321"/>
    </location>
</feature>
<feature type="transmembrane region" description="Helical" evidence="2">
    <location>
        <begin position="20"/>
        <end position="44"/>
    </location>
</feature>
<dbReference type="PANTHER" id="PTHR33098">
    <property type="entry name" value="COTTON FIBER (DUF761)"/>
    <property type="match status" value="1"/>
</dbReference>
<feature type="domain" description="DUF4408" evidence="3">
    <location>
        <begin position="50"/>
        <end position="82"/>
    </location>
</feature>
<evidence type="ECO:0000256" key="1">
    <source>
        <dbReference type="SAM" id="MobiDB-lite"/>
    </source>
</evidence>
<feature type="region of interest" description="Disordered" evidence="1">
    <location>
        <begin position="352"/>
        <end position="373"/>
    </location>
</feature>
<dbReference type="InterPro" id="IPR008480">
    <property type="entry name" value="DUF761_pln"/>
</dbReference>
<organism evidence="5 6">
    <name type="scientific">Cannabis sativa</name>
    <name type="common">Hemp</name>
    <name type="synonym">Marijuana</name>
    <dbReference type="NCBI Taxonomy" id="3483"/>
    <lineage>
        <taxon>Eukaryota</taxon>
        <taxon>Viridiplantae</taxon>
        <taxon>Streptophyta</taxon>
        <taxon>Embryophyta</taxon>
        <taxon>Tracheophyta</taxon>
        <taxon>Spermatophyta</taxon>
        <taxon>Magnoliopsida</taxon>
        <taxon>eudicotyledons</taxon>
        <taxon>Gunneridae</taxon>
        <taxon>Pentapetalae</taxon>
        <taxon>rosids</taxon>
        <taxon>fabids</taxon>
        <taxon>Rosales</taxon>
        <taxon>Cannabaceae</taxon>
        <taxon>Cannabis</taxon>
    </lineage>
</organism>
<dbReference type="Proteomes" id="UP000525078">
    <property type="component" value="Unassembled WGS sequence"/>
</dbReference>
<evidence type="ECO:0000313" key="6">
    <source>
        <dbReference type="Proteomes" id="UP000525078"/>
    </source>
</evidence>
<dbReference type="Pfam" id="PF14364">
    <property type="entry name" value="DUF4408"/>
    <property type="match status" value="1"/>
</dbReference>
<accession>A0A7J6G448</accession>